<keyword evidence="1 8" id="KW-0813">Transport</keyword>
<comment type="catalytic activity">
    <reaction evidence="8">
        <text>ATP + H2O + polyamine-[polyamine-binding protein]Side 1 = ADP + phosphate + polyamineSide 2 + [polyamine-binding protein]Side 1.</text>
        <dbReference type="EC" id="7.6.2.11"/>
    </reaction>
</comment>
<evidence type="ECO:0000259" key="9">
    <source>
        <dbReference type="PROSITE" id="PS50893"/>
    </source>
</evidence>
<dbReference type="PROSITE" id="PS50893">
    <property type="entry name" value="ABC_TRANSPORTER_2"/>
    <property type="match status" value="1"/>
</dbReference>
<evidence type="ECO:0000313" key="10">
    <source>
        <dbReference type="EMBL" id="RUM99087.1"/>
    </source>
</evidence>
<comment type="subunit">
    <text evidence="8">The complex is composed of two ATP-binding proteins (PotA), two transmembrane proteins (PotB and PotC) and a solute-binding protein (PotD).</text>
</comment>
<evidence type="ECO:0000256" key="4">
    <source>
        <dbReference type="ARBA" id="ARBA00022741"/>
    </source>
</evidence>
<dbReference type="InterPro" id="IPR050093">
    <property type="entry name" value="ABC_SmlMolc_Importer"/>
</dbReference>
<dbReference type="Gene3D" id="3.40.50.300">
    <property type="entry name" value="P-loop containing nucleotide triphosphate hydrolases"/>
    <property type="match status" value="1"/>
</dbReference>
<sequence>MKSLGSIRRSFAPWNDPDAKPYIVFENVTKRFGDFTAVNNLSLKIYEREFFALLGASGCGKSTLLRMLAGFDEPTAGRILLDGQDLRGIPPYRRPVNMMFQSYALFPHMTVEANIAFGLKQEGMAKADIEKRVAEMLKLVKLERFAKRKPHQLSGGQRQRVALARSVAKRPKVLLLDEPLGALDKKLREETQFELMDQQQELGLTFVVVTHDQEEAMTMADRIAIMDKGEVMQVATPAEVYEAPSSRFVAGFVGNVNMIEGTVSGRENGVARISDGNGLTIKAENIGDAAAGSAVAFAIRPEKIKVSSRKPDDPGVNVVEGEIYDIAYLGDMTVYHVKLADGQVVKASALNASRITDDPLTWNDRAFISFRPDAGVVLTR</sequence>
<evidence type="ECO:0000256" key="1">
    <source>
        <dbReference type="ARBA" id="ARBA00022448"/>
    </source>
</evidence>
<evidence type="ECO:0000256" key="2">
    <source>
        <dbReference type="ARBA" id="ARBA00022475"/>
    </source>
</evidence>
<dbReference type="InterPro" id="IPR003439">
    <property type="entry name" value="ABC_transporter-like_ATP-bd"/>
</dbReference>
<dbReference type="SMART" id="SM00382">
    <property type="entry name" value="AAA"/>
    <property type="match status" value="1"/>
</dbReference>
<dbReference type="Proteomes" id="UP000281647">
    <property type="component" value="Unassembled WGS sequence"/>
</dbReference>
<comment type="function">
    <text evidence="8">Part of the ABC transporter complex PotABCD involved in spermidine/putrescine import. Responsible for energy coupling to the transport system.</text>
</comment>
<feature type="domain" description="ABC transporter" evidence="9">
    <location>
        <begin position="23"/>
        <end position="253"/>
    </location>
</feature>
<dbReference type="PANTHER" id="PTHR42781">
    <property type="entry name" value="SPERMIDINE/PUTRESCINE IMPORT ATP-BINDING PROTEIN POTA"/>
    <property type="match status" value="1"/>
</dbReference>
<dbReference type="InterPro" id="IPR017871">
    <property type="entry name" value="ABC_transporter-like_CS"/>
</dbReference>
<dbReference type="SUPFAM" id="SSF52540">
    <property type="entry name" value="P-loop containing nucleoside triphosphate hydrolases"/>
    <property type="match status" value="1"/>
</dbReference>
<keyword evidence="11" id="KW-1185">Reference proteome</keyword>
<dbReference type="InterPro" id="IPR003593">
    <property type="entry name" value="AAA+_ATPase"/>
</dbReference>
<dbReference type="GO" id="GO:0015417">
    <property type="term" value="F:ABC-type polyamine transporter activity"/>
    <property type="evidence" value="ECO:0007669"/>
    <property type="project" value="UniProtKB-EC"/>
</dbReference>
<dbReference type="GO" id="GO:0005524">
    <property type="term" value="F:ATP binding"/>
    <property type="evidence" value="ECO:0007669"/>
    <property type="project" value="UniProtKB-KW"/>
</dbReference>
<gene>
    <name evidence="8" type="primary">potA</name>
    <name evidence="10" type="ORF">EET67_05490</name>
</gene>
<dbReference type="Gene3D" id="2.40.50.100">
    <property type="match status" value="1"/>
</dbReference>
<dbReference type="InterPro" id="IPR008995">
    <property type="entry name" value="Mo/tungstate-bd_C_term_dom"/>
</dbReference>
<dbReference type="InterPro" id="IPR013611">
    <property type="entry name" value="Transp-assoc_OB_typ2"/>
</dbReference>
<keyword evidence="7 8" id="KW-0472">Membrane</keyword>
<name>A0A432VA82_9HYPH</name>
<dbReference type="GO" id="GO:0043190">
    <property type="term" value="C:ATP-binding cassette (ABC) transporter complex"/>
    <property type="evidence" value="ECO:0007669"/>
    <property type="project" value="InterPro"/>
</dbReference>
<evidence type="ECO:0000256" key="3">
    <source>
        <dbReference type="ARBA" id="ARBA00022519"/>
    </source>
</evidence>
<dbReference type="OrthoDB" id="9802264at2"/>
<protein>
    <recommendedName>
        <fullName evidence="8">Spermidine/putrescine import ATP-binding protein PotA</fullName>
        <ecNumber evidence="8">7.6.2.11</ecNumber>
    </recommendedName>
</protein>
<evidence type="ECO:0000256" key="7">
    <source>
        <dbReference type="ARBA" id="ARBA00023136"/>
    </source>
</evidence>
<organism evidence="10 11">
    <name type="scientific">Borborobacter arsenicus</name>
    <dbReference type="NCBI Taxonomy" id="1851146"/>
    <lineage>
        <taxon>Bacteria</taxon>
        <taxon>Pseudomonadati</taxon>
        <taxon>Pseudomonadota</taxon>
        <taxon>Alphaproteobacteria</taxon>
        <taxon>Hyphomicrobiales</taxon>
        <taxon>Phyllobacteriaceae</taxon>
        <taxon>Borborobacter</taxon>
    </lineage>
</organism>
<dbReference type="FunFam" id="3.40.50.300:FF:000133">
    <property type="entry name" value="Spermidine/putrescine import ATP-binding protein PotA"/>
    <property type="match status" value="1"/>
</dbReference>
<reference evidence="10 11" key="1">
    <citation type="submission" date="2018-11" db="EMBL/GenBank/DDBJ databases">
        <title>Pseudaminobacter arsenicus sp. nov., an arsenic-resistant bacterium isolated from arsenic-rich aquifers.</title>
        <authorList>
            <person name="Mu Y."/>
        </authorList>
    </citation>
    <scope>NUCLEOTIDE SEQUENCE [LARGE SCALE GENOMIC DNA]</scope>
    <source>
        <strain evidence="10 11">CB3</strain>
    </source>
</reference>
<dbReference type="EC" id="7.6.2.11" evidence="8"/>
<proteinExistence type="inferred from homology"/>
<dbReference type="GO" id="GO:0015847">
    <property type="term" value="P:putrescine transport"/>
    <property type="evidence" value="ECO:0007669"/>
    <property type="project" value="UniProtKB-ARBA"/>
</dbReference>
<dbReference type="NCBIfam" id="TIGR01187">
    <property type="entry name" value="potA"/>
    <property type="match status" value="1"/>
</dbReference>
<dbReference type="Pfam" id="PF00005">
    <property type="entry name" value="ABC_tran"/>
    <property type="match status" value="1"/>
</dbReference>
<dbReference type="RefSeq" id="WP_128624590.1">
    <property type="nucleotide sequence ID" value="NZ_ML133508.1"/>
</dbReference>
<keyword evidence="3" id="KW-0997">Cell inner membrane</keyword>
<evidence type="ECO:0000256" key="6">
    <source>
        <dbReference type="ARBA" id="ARBA00022967"/>
    </source>
</evidence>
<evidence type="ECO:0000256" key="5">
    <source>
        <dbReference type="ARBA" id="ARBA00022840"/>
    </source>
</evidence>
<dbReference type="PROSITE" id="PS00211">
    <property type="entry name" value="ABC_TRANSPORTER_1"/>
    <property type="match status" value="1"/>
</dbReference>
<keyword evidence="4 8" id="KW-0547">Nucleotide-binding</keyword>
<dbReference type="EMBL" id="RKST01000003">
    <property type="protein sequence ID" value="RUM99087.1"/>
    <property type="molecule type" value="Genomic_DNA"/>
</dbReference>
<keyword evidence="2 8" id="KW-1003">Cell membrane</keyword>
<keyword evidence="6 8" id="KW-1278">Translocase</keyword>
<keyword evidence="5 8" id="KW-0067">ATP-binding</keyword>
<evidence type="ECO:0000313" key="11">
    <source>
        <dbReference type="Proteomes" id="UP000281647"/>
    </source>
</evidence>
<dbReference type="GO" id="GO:0016887">
    <property type="term" value="F:ATP hydrolysis activity"/>
    <property type="evidence" value="ECO:0007669"/>
    <property type="project" value="InterPro"/>
</dbReference>
<dbReference type="SUPFAM" id="SSF50331">
    <property type="entry name" value="MOP-like"/>
    <property type="match status" value="1"/>
</dbReference>
<dbReference type="AlphaFoldDB" id="A0A432VA82"/>
<dbReference type="InterPro" id="IPR027417">
    <property type="entry name" value="P-loop_NTPase"/>
</dbReference>
<comment type="caution">
    <text evidence="10">The sequence shown here is derived from an EMBL/GenBank/DDBJ whole genome shotgun (WGS) entry which is preliminary data.</text>
</comment>
<dbReference type="PANTHER" id="PTHR42781:SF5">
    <property type="entry name" value="PUTRESCINE TRANSPORT ATP-BINDING PROTEIN POTG"/>
    <property type="match status" value="1"/>
</dbReference>
<dbReference type="InterPro" id="IPR005893">
    <property type="entry name" value="PotA-like"/>
</dbReference>
<comment type="similarity">
    <text evidence="8">Belongs to the ABC transporter superfamily. Spermidine/putrescine importer (TC 3.A.1.11.1) family.</text>
</comment>
<evidence type="ECO:0000256" key="8">
    <source>
        <dbReference type="RuleBase" id="RU364083"/>
    </source>
</evidence>
<accession>A0A432VA82</accession>
<dbReference type="Pfam" id="PF08402">
    <property type="entry name" value="TOBE_2"/>
    <property type="match status" value="1"/>
</dbReference>